<keyword evidence="3" id="KW-1185">Reference proteome</keyword>
<gene>
    <name evidence="2" type="ORF">T440DRAFT_257696</name>
</gene>
<dbReference type="EMBL" id="MU006342">
    <property type="protein sequence ID" value="KAF2845776.1"/>
    <property type="molecule type" value="Genomic_DNA"/>
</dbReference>
<accession>A0A6A7AR50</accession>
<organism evidence="2 3">
    <name type="scientific">Plenodomus tracheiphilus IPT5</name>
    <dbReference type="NCBI Taxonomy" id="1408161"/>
    <lineage>
        <taxon>Eukaryota</taxon>
        <taxon>Fungi</taxon>
        <taxon>Dikarya</taxon>
        <taxon>Ascomycota</taxon>
        <taxon>Pezizomycotina</taxon>
        <taxon>Dothideomycetes</taxon>
        <taxon>Pleosporomycetidae</taxon>
        <taxon>Pleosporales</taxon>
        <taxon>Pleosporineae</taxon>
        <taxon>Leptosphaeriaceae</taxon>
        <taxon>Plenodomus</taxon>
    </lineage>
</organism>
<evidence type="ECO:0000313" key="3">
    <source>
        <dbReference type="Proteomes" id="UP000799423"/>
    </source>
</evidence>
<reference evidence="2" key="1">
    <citation type="submission" date="2020-01" db="EMBL/GenBank/DDBJ databases">
        <authorList>
            <consortium name="DOE Joint Genome Institute"/>
            <person name="Haridas S."/>
            <person name="Albert R."/>
            <person name="Binder M."/>
            <person name="Bloem J."/>
            <person name="Labutti K."/>
            <person name="Salamov A."/>
            <person name="Andreopoulos B."/>
            <person name="Baker S.E."/>
            <person name="Barry K."/>
            <person name="Bills G."/>
            <person name="Bluhm B.H."/>
            <person name="Cannon C."/>
            <person name="Castanera R."/>
            <person name="Culley D.E."/>
            <person name="Daum C."/>
            <person name="Ezra D."/>
            <person name="Gonzalez J.B."/>
            <person name="Henrissat B."/>
            <person name="Kuo A."/>
            <person name="Liang C."/>
            <person name="Lipzen A."/>
            <person name="Lutzoni F."/>
            <person name="Magnuson J."/>
            <person name="Mondo S."/>
            <person name="Nolan M."/>
            <person name="Ohm R."/>
            <person name="Pangilinan J."/>
            <person name="Park H.-J."/>
            <person name="Ramirez L."/>
            <person name="Alfaro M."/>
            <person name="Sun H."/>
            <person name="Tritt A."/>
            <person name="Yoshinaga Y."/>
            <person name="Zwiers L.-H."/>
            <person name="Turgeon B.G."/>
            <person name="Goodwin S.B."/>
            <person name="Spatafora J.W."/>
            <person name="Crous P.W."/>
            <person name="Grigoriev I.V."/>
        </authorList>
    </citation>
    <scope>NUCLEOTIDE SEQUENCE</scope>
    <source>
        <strain evidence="2">IPT5</strain>
    </source>
</reference>
<sequence>MTIPSCPLIRASISHRVAQITRQSIPDARTTEFHISPRSSAFRITDTDSAELQRQGQLSRPSGAESRDRASRSRGAVWCSCSSRVVIGCECLKRARVDAWGHVSDRQTARLAARFCGRQELAAVGAVDQVISPTWRLLATREVCLGERCCCTLQWAARR</sequence>
<feature type="region of interest" description="Disordered" evidence="1">
    <location>
        <begin position="48"/>
        <end position="69"/>
    </location>
</feature>
<protein>
    <submittedName>
        <fullName evidence="2">Uncharacterized protein</fullName>
    </submittedName>
</protein>
<evidence type="ECO:0000256" key="1">
    <source>
        <dbReference type="SAM" id="MobiDB-lite"/>
    </source>
</evidence>
<dbReference type="AlphaFoldDB" id="A0A6A7AR50"/>
<evidence type="ECO:0000313" key="2">
    <source>
        <dbReference type="EMBL" id="KAF2845776.1"/>
    </source>
</evidence>
<feature type="compositionally biased region" description="Polar residues" evidence="1">
    <location>
        <begin position="50"/>
        <end position="60"/>
    </location>
</feature>
<proteinExistence type="predicted"/>
<dbReference type="Proteomes" id="UP000799423">
    <property type="component" value="Unassembled WGS sequence"/>
</dbReference>
<name>A0A6A7AR50_9PLEO</name>